<reference evidence="1 2" key="1">
    <citation type="submission" date="2024-06" db="EMBL/GenBank/DDBJ databases">
        <title>The Natural Products Discovery Center: Release of the First 8490 Sequenced Strains for Exploring Actinobacteria Biosynthetic Diversity.</title>
        <authorList>
            <person name="Kalkreuter E."/>
            <person name="Kautsar S.A."/>
            <person name="Yang D."/>
            <person name="Bader C.D."/>
            <person name="Teijaro C.N."/>
            <person name="Fluegel L."/>
            <person name="Davis C.M."/>
            <person name="Simpson J.R."/>
            <person name="Lauterbach L."/>
            <person name="Steele A.D."/>
            <person name="Gui C."/>
            <person name="Meng S."/>
            <person name="Li G."/>
            <person name="Viehrig K."/>
            <person name="Ye F."/>
            <person name="Su P."/>
            <person name="Kiefer A.F."/>
            <person name="Nichols A."/>
            <person name="Cepeda A.J."/>
            <person name="Yan W."/>
            <person name="Fan B."/>
            <person name="Jiang Y."/>
            <person name="Adhikari A."/>
            <person name="Zheng C.-J."/>
            <person name="Schuster L."/>
            <person name="Cowan T.M."/>
            <person name="Smanski M.J."/>
            <person name="Chevrette M.G."/>
            <person name="De Carvalho L.P.S."/>
            <person name="Shen B."/>
        </authorList>
    </citation>
    <scope>NUCLEOTIDE SEQUENCE [LARGE SCALE GENOMIC DNA]</scope>
    <source>
        <strain evidence="1 2">NPDC019708</strain>
    </source>
</reference>
<gene>
    <name evidence="1" type="ORF">ABZ510_30260</name>
</gene>
<evidence type="ECO:0000313" key="2">
    <source>
        <dbReference type="Proteomes" id="UP001550628"/>
    </source>
</evidence>
<evidence type="ECO:0000313" key="1">
    <source>
        <dbReference type="EMBL" id="MEU1956117.1"/>
    </source>
</evidence>
<sequence length="68" mass="7547">MKMPLKIRDELRGADEEAITGEEIHAGREVTAAELRRCPPEYVALVVELLAGHAMGEAFVLKDEVYAH</sequence>
<dbReference type="Proteomes" id="UP001550628">
    <property type="component" value="Unassembled WGS sequence"/>
</dbReference>
<comment type="caution">
    <text evidence="1">The sequence shown here is derived from an EMBL/GenBank/DDBJ whole genome shotgun (WGS) entry which is preliminary data.</text>
</comment>
<proteinExistence type="predicted"/>
<dbReference type="EMBL" id="JBEYBF010000032">
    <property type="protein sequence ID" value="MEU1956117.1"/>
    <property type="molecule type" value="Genomic_DNA"/>
</dbReference>
<organism evidence="1 2">
    <name type="scientific">Nocardia rhamnosiphila</name>
    <dbReference type="NCBI Taxonomy" id="426716"/>
    <lineage>
        <taxon>Bacteria</taxon>
        <taxon>Bacillati</taxon>
        <taxon>Actinomycetota</taxon>
        <taxon>Actinomycetes</taxon>
        <taxon>Mycobacteriales</taxon>
        <taxon>Nocardiaceae</taxon>
        <taxon>Nocardia</taxon>
    </lineage>
</organism>
<keyword evidence="2" id="KW-1185">Reference proteome</keyword>
<accession>A0ABV2WZ12</accession>
<protein>
    <submittedName>
        <fullName evidence="1">Uncharacterized protein</fullName>
    </submittedName>
</protein>
<feature type="non-terminal residue" evidence="1">
    <location>
        <position position="68"/>
    </location>
</feature>
<name>A0ABV2WZ12_9NOCA</name>
<dbReference type="RefSeq" id="WP_356959497.1">
    <property type="nucleotide sequence ID" value="NZ_JBEYBD010000029.1"/>
</dbReference>